<comment type="similarity">
    <text evidence="1">Belongs to the phosphate acetyltransferase and butyryltransferase family.</text>
</comment>
<dbReference type="Gene3D" id="3.40.718.10">
    <property type="entry name" value="Isopropylmalate Dehydrogenase"/>
    <property type="match status" value="1"/>
</dbReference>
<evidence type="ECO:0000313" key="6">
    <source>
        <dbReference type="Proteomes" id="UP000514720"/>
    </source>
</evidence>
<reference evidence="5 6" key="1">
    <citation type="submission" date="2020-02" db="EMBL/GenBank/DDBJ databases">
        <authorList>
            <person name="Zheng R.K."/>
            <person name="Sun C.M."/>
        </authorList>
    </citation>
    <scope>NUCLEOTIDE SEQUENCE [LARGE SCALE GENOMIC DNA]</scope>
    <source>
        <strain evidence="6">zrk13</strain>
    </source>
</reference>
<dbReference type="InterPro" id="IPR050500">
    <property type="entry name" value="Phos_Acetyltrans/Butyryltrans"/>
</dbReference>
<dbReference type="KEGG" id="xcl:G4Z02_00035"/>
<dbReference type="InterPro" id="IPR002505">
    <property type="entry name" value="PTA_PTB"/>
</dbReference>
<dbReference type="InterPro" id="IPR012147">
    <property type="entry name" value="P_Ac_Bu_trans"/>
</dbReference>
<dbReference type="PIRSF" id="PIRSF000428">
    <property type="entry name" value="P_Ac_trans"/>
    <property type="match status" value="1"/>
</dbReference>
<gene>
    <name evidence="5" type="ORF">G4Z02_00035</name>
</gene>
<proteinExistence type="inferred from homology"/>
<dbReference type="EMBL" id="CP048914">
    <property type="protein sequence ID" value="QMS85986.1"/>
    <property type="molecule type" value="Genomic_DNA"/>
</dbReference>
<evidence type="ECO:0000313" key="5">
    <source>
        <dbReference type="EMBL" id="QMS85986.1"/>
    </source>
</evidence>
<keyword evidence="2 5" id="KW-0808">Transferase</keyword>
<dbReference type="GO" id="GO:0016746">
    <property type="term" value="F:acyltransferase activity"/>
    <property type="evidence" value="ECO:0007669"/>
    <property type="project" value="UniProtKB-KW"/>
</dbReference>
<evidence type="ECO:0000256" key="3">
    <source>
        <dbReference type="ARBA" id="ARBA00023315"/>
    </source>
</evidence>
<feature type="domain" description="Phosphate acetyl/butaryl transferase" evidence="4">
    <location>
        <begin position="80"/>
        <end position="293"/>
    </location>
</feature>
<accession>A0A7L7KUR5</accession>
<sequence>MHTMHALVEQAKTNTPPTLVVACAADEHVLTAVHKAAELSIVTPILIGDKEAIQSLLQSMDITNHYDIIDEGDDKAACEKAVRLVHDHPHYVLMKGLVATSTILRAALDKEFGLRTRNRISHVSLIEVPDYPKLLMMSDGAMNIAPTLDEKRQIIENAVGIAHAIGLEQPHVGIIGAVEKVNPQMNATLDAEKLVQMNQEGTIKNCIVGGPFAIDNAVNKEAALHKGITDPIAGEVDILIMPRIEAGNVFYKTLMFLGKAKSASVIAGATHPIVLTSRADSAESKLYSIALAALVVTH</sequence>
<evidence type="ECO:0000256" key="1">
    <source>
        <dbReference type="ARBA" id="ARBA00005656"/>
    </source>
</evidence>
<dbReference type="Proteomes" id="UP000514720">
    <property type="component" value="Chromosome"/>
</dbReference>
<name>A0A7L7KUR5_9MOLU</name>
<protein>
    <submittedName>
        <fullName evidence="5">Bifunctional enoyl-CoA hydratase/phosphate acetyltransferase</fullName>
    </submittedName>
</protein>
<dbReference type="PANTHER" id="PTHR43356">
    <property type="entry name" value="PHOSPHATE ACETYLTRANSFERASE"/>
    <property type="match status" value="1"/>
</dbReference>
<evidence type="ECO:0000259" key="4">
    <source>
        <dbReference type="Pfam" id="PF01515"/>
    </source>
</evidence>
<dbReference type="AlphaFoldDB" id="A0A7L7KUR5"/>
<evidence type="ECO:0000256" key="2">
    <source>
        <dbReference type="ARBA" id="ARBA00022679"/>
    </source>
</evidence>
<dbReference type="SUPFAM" id="SSF53659">
    <property type="entry name" value="Isocitrate/Isopropylmalate dehydrogenase-like"/>
    <property type="match status" value="1"/>
</dbReference>
<dbReference type="Pfam" id="PF01515">
    <property type="entry name" value="PTA_PTB"/>
    <property type="match status" value="1"/>
</dbReference>
<organism evidence="5 6">
    <name type="scientific">Candidatus Xianfuyuplasma coldseepsis</name>
    <dbReference type="NCBI Taxonomy" id="2782163"/>
    <lineage>
        <taxon>Bacteria</taxon>
        <taxon>Bacillati</taxon>
        <taxon>Mycoplasmatota</taxon>
        <taxon>Mollicutes</taxon>
        <taxon>Candidatus Izemoplasmatales</taxon>
        <taxon>Candidatus Izemoplasmataceae</taxon>
        <taxon>Candidatus Xianfuyuplasma</taxon>
    </lineage>
</organism>
<dbReference type="NCBIfam" id="NF006045">
    <property type="entry name" value="PRK08190.1"/>
    <property type="match status" value="1"/>
</dbReference>
<keyword evidence="6" id="KW-1185">Reference proteome</keyword>
<keyword evidence="3" id="KW-0012">Acyltransferase</keyword>
<dbReference type="PANTHER" id="PTHR43356:SF2">
    <property type="entry name" value="PHOSPHATE ACETYLTRANSFERASE"/>
    <property type="match status" value="1"/>
</dbReference>